<feature type="signal peptide" evidence="16">
    <location>
        <begin position="1"/>
        <end position="20"/>
    </location>
</feature>
<gene>
    <name evidence="18" type="primary">LOC123139774</name>
</gene>
<dbReference type="GeneID" id="123139774"/>
<dbReference type="Pfam" id="PF13947">
    <property type="entry name" value="GUB_WAK_bind"/>
    <property type="match status" value="2"/>
</dbReference>
<dbReference type="SMART" id="SM00220">
    <property type="entry name" value="S_TKc"/>
    <property type="match status" value="1"/>
</dbReference>
<evidence type="ECO:0000256" key="16">
    <source>
        <dbReference type="SAM" id="SignalP"/>
    </source>
</evidence>
<dbReference type="FunFam" id="1.10.510.10:FF:000084">
    <property type="entry name" value="Wall-associated receptor kinase 2"/>
    <property type="match status" value="1"/>
</dbReference>
<evidence type="ECO:0000259" key="17">
    <source>
        <dbReference type="PROSITE" id="PS50011"/>
    </source>
</evidence>
<dbReference type="OMA" id="SCNECTH"/>
<dbReference type="GO" id="GO:0005886">
    <property type="term" value="C:plasma membrane"/>
    <property type="evidence" value="ECO:0000318"/>
    <property type="project" value="GO_Central"/>
</dbReference>
<evidence type="ECO:0000256" key="7">
    <source>
        <dbReference type="ARBA" id="ARBA00022741"/>
    </source>
</evidence>
<keyword evidence="11 15" id="KW-0472">Membrane</keyword>
<dbReference type="PANTHER" id="PTHR27005">
    <property type="entry name" value="WALL-ASSOCIATED RECEPTOR KINASE-LIKE 21"/>
    <property type="match status" value="1"/>
</dbReference>
<dbReference type="FunFam" id="3.30.200.20:FF:000043">
    <property type="entry name" value="Wall-associated receptor kinase 2"/>
    <property type="match status" value="1"/>
</dbReference>
<dbReference type="InterPro" id="IPR001881">
    <property type="entry name" value="EGF-like_Ca-bd_dom"/>
</dbReference>
<dbReference type="SMART" id="SM00181">
    <property type="entry name" value="EGF"/>
    <property type="match status" value="3"/>
</dbReference>
<evidence type="ECO:0000256" key="3">
    <source>
        <dbReference type="ARBA" id="ARBA00022536"/>
    </source>
</evidence>
<feature type="chain" id="PRO_5043179355" description="Protein kinase domain-containing protein" evidence="16">
    <location>
        <begin position="21"/>
        <end position="951"/>
    </location>
</feature>
<name>A0A3B6PVT5_WHEAT</name>
<feature type="domain" description="Protein kinase" evidence="17">
    <location>
        <begin position="613"/>
        <end position="887"/>
    </location>
</feature>
<dbReference type="PANTHER" id="PTHR27005:SF538">
    <property type="entry name" value="PROTEIN KINASE DOMAIN-CONTAINING PROTEIN"/>
    <property type="match status" value="1"/>
</dbReference>
<dbReference type="PROSITE" id="PS00108">
    <property type="entry name" value="PROTEIN_KINASE_ST"/>
    <property type="match status" value="1"/>
</dbReference>
<dbReference type="InterPro" id="IPR018097">
    <property type="entry name" value="EGF_Ca-bd_CS"/>
</dbReference>
<dbReference type="SMR" id="A0A3B6PVT5"/>
<dbReference type="InterPro" id="IPR017441">
    <property type="entry name" value="Protein_kinase_ATP_BS"/>
</dbReference>
<dbReference type="AlphaFoldDB" id="A0A3B6PVT5"/>
<evidence type="ECO:0000256" key="2">
    <source>
        <dbReference type="ARBA" id="ARBA00022527"/>
    </source>
</evidence>
<keyword evidence="2" id="KW-0723">Serine/threonine-protein kinase</keyword>
<keyword evidence="9 14" id="KW-0067">ATP-binding</keyword>
<evidence type="ECO:0000256" key="13">
    <source>
        <dbReference type="ARBA" id="ARBA00023180"/>
    </source>
</evidence>
<keyword evidence="10 15" id="KW-1133">Transmembrane helix</keyword>
<dbReference type="Gene3D" id="1.10.510.10">
    <property type="entry name" value="Transferase(Phosphotransferase) domain 1"/>
    <property type="match status" value="1"/>
</dbReference>
<evidence type="ECO:0000256" key="9">
    <source>
        <dbReference type="ARBA" id="ARBA00022840"/>
    </source>
</evidence>
<keyword evidence="6 16" id="KW-0732">Signal</keyword>
<dbReference type="SUPFAM" id="SSF56112">
    <property type="entry name" value="Protein kinase-like (PK-like)"/>
    <property type="match status" value="1"/>
</dbReference>
<dbReference type="PROSITE" id="PS50011">
    <property type="entry name" value="PROTEIN_KINASE_DOM"/>
    <property type="match status" value="1"/>
</dbReference>
<evidence type="ECO:0000256" key="6">
    <source>
        <dbReference type="ARBA" id="ARBA00022729"/>
    </source>
</evidence>
<evidence type="ECO:0000256" key="12">
    <source>
        <dbReference type="ARBA" id="ARBA00023157"/>
    </source>
</evidence>
<dbReference type="Gene3D" id="2.10.25.10">
    <property type="entry name" value="Laminin"/>
    <property type="match status" value="1"/>
</dbReference>
<dbReference type="GO" id="GO:0030247">
    <property type="term" value="F:polysaccharide binding"/>
    <property type="evidence" value="ECO:0007669"/>
    <property type="project" value="InterPro"/>
</dbReference>
<dbReference type="GO" id="GO:0004674">
    <property type="term" value="F:protein serine/threonine kinase activity"/>
    <property type="evidence" value="ECO:0007669"/>
    <property type="project" value="UniProtKB-KW"/>
</dbReference>
<dbReference type="SUPFAM" id="SSF57184">
    <property type="entry name" value="Growth factor receptor domain"/>
    <property type="match status" value="1"/>
</dbReference>
<dbReference type="InterPro" id="IPR011009">
    <property type="entry name" value="Kinase-like_dom_sf"/>
</dbReference>
<dbReference type="PROSITE" id="PS00107">
    <property type="entry name" value="PROTEIN_KINASE_ATP"/>
    <property type="match status" value="1"/>
</dbReference>
<feature type="transmembrane region" description="Helical" evidence="15">
    <location>
        <begin position="536"/>
        <end position="561"/>
    </location>
</feature>
<keyword evidence="7 14" id="KW-0547">Nucleotide-binding</keyword>
<dbReference type="GO" id="GO:0005524">
    <property type="term" value="F:ATP binding"/>
    <property type="evidence" value="ECO:0007669"/>
    <property type="project" value="UniProtKB-UniRule"/>
</dbReference>
<dbReference type="STRING" id="4565.A0A3B6PVT5"/>
<evidence type="ECO:0000256" key="14">
    <source>
        <dbReference type="PROSITE-ProRule" id="PRU10141"/>
    </source>
</evidence>
<reference evidence="18" key="1">
    <citation type="submission" date="2018-08" db="EMBL/GenBank/DDBJ databases">
        <authorList>
            <person name="Rossello M."/>
        </authorList>
    </citation>
    <scope>NUCLEOTIDE SEQUENCE [LARGE SCALE GENOMIC DNA]</scope>
    <source>
        <strain evidence="18">cv. Chinese Spring</strain>
    </source>
</reference>
<dbReference type="Gramene" id="TraesCS6B03G1271700.1">
    <property type="protein sequence ID" value="TraesCS6B03G1271700.1.CDS"/>
    <property type="gene ID" value="TraesCS6B03G1271700"/>
</dbReference>
<dbReference type="InterPro" id="IPR000742">
    <property type="entry name" value="EGF"/>
</dbReference>
<dbReference type="GO" id="GO:0005509">
    <property type="term" value="F:calcium ion binding"/>
    <property type="evidence" value="ECO:0007669"/>
    <property type="project" value="InterPro"/>
</dbReference>
<keyword evidence="19" id="KW-1185">Reference proteome</keyword>
<dbReference type="OrthoDB" id="638137at2759"/>
<keyword evidence="3" id="KW-0245">EGF-like domain</keyword>
<dbReference type="EnsemblPlants" id="TraesCS6B02G459300.1">
    <property type="protein sequence ID" value="TraesCS6B02G459300.1"/>
    <property type="gene ID" value="TraesCS6B02G459300"/>
</dbReference>
<proteinExistence type="predicted"/>
<dbReference type="SMART" id="SM00179">
    <property type="entry name" value="EGF_CA"/>
    <property type="match status" value="1"/>
</dbReference>
<dbReference type="PROSITE" id="PS01187">
    <property type="entry name" value="EGF_CA"/>
    <property type="match status" value="1"/>
</dbReference>
<evidence type="ECO:0000313" key="18">
    <source>
        <dbReference type="EnsemblPlants" id="TraesCS6B02G459300.1"/>
    </source>
</evidence>
<dbReference type="InterPro" id="IPR000719">
    <property type="entry name" value="Prot_kinase_dom"/>
</dbReference>
<evidence type="ECO:0000256" key="5">
    <source>
        <dbReference type="ARBA" id="ARBA00022692"/>
    </source>
</evidence>
<organism evidence="18">
    <name type="scientific">Triticum aestivum</name>
    <name type="common">Wheat</name>
    <dbReference type="NCBI Taxonomy" id="4565"/>
    <lineage>
        <taxon>Eukaryota</taxon>
        <taxon>Viridiplantae</taxon>
        <taxon>Streptophyta</taxon>
        <taxon>Embryophyta</taxon>
        <taxon>Tracheophyta</taxon>
        <taxon>Spermatophyta</taxon>
        <taxon>Magnoliopsida</taxon>
        <taxon>Liliopsida</taxon>
        <taxon>Poales</taxon>
        <taxon>Poaceae</taxon>
        <taxon>BOP clade</taxon>
        <taxon>Pooideae</taxon>
        <taxon>Triticodae</taxon>
        <taxon>Triticeae</taxon>
        <taxon>Triticinae</taxon>
        <taxon>Triticum</taxon>
    </lineage>
</organism>
<accession>A0A3B6PVT5</accession>
<dbReference type="CDD" id="cd00054">
    <property type="entry name" value="EGF_CA"/>
    <property type="match status" value="1"/>
</dbReference>
<comment type="subcellular location">
    <subcellularLocation>
        <location evidence="1">Membrane</location>
        <topology evidence="1">Single-pass type I membrane protein</topology>
    </subcellularLocation>
</comment>
<sequence length="951" mass="104858">MSAVCFLLACLAAALQPTSAAETGRGEILHIPSAADLARARCPSRCGRVPIHYPFGIGPGCFRQGFELTCNNTAGHKRLFLANSTIEVLDLYPRGNELRVSPIHFNVTMKPGMDDTYNMSWEAPVKGLMASEETSLFVVGCGVGVYLFGRDTNNPIGYCVSICLDDKEAMKEANANHYNDVGMGCCSIYLQQDVPAFGFTVDRLKGVSALSRERQGLSNTIKVFLAGDYSFNVTDIYSSRVDKRNIGVALLAIAITDQPRCQSAKKKKSSYACGDNSDCVDVPSGGYSCRCRTGTNDNNPYLMDGCQQPAHYNPNHKGGCTQFCGNTSIPFPFGLENGCYATEKFRLNCTSENITILDQRGKYIVANISVNEGYLSVRETQNNSKYGEEELTVLFEPDEGGWELGLMPGEGFYLSEEYGMKMWWSIDNLTCPVAMSKQRSAMYACRSVNSSCIPVTRGRRNGTMQLGYRCQCSQGFDGNPYIPNGCKDVNECLLMHICNGPCLNYPGGYSCNECTHGKEFDPINLKCVMSTKRRNLLLGIAIGISCGLGAIILVLGATVLISKWKRGMQKRIRRTYFKKNQGLLLEQLILDESATDKTKIFSLEELDKATNNFDASRILGRGGHGTVYKGILSDQRVVAIKKSKLVEQTEIDQFINEVAILSQIIHRNVVKLFGCCLETEVPLLVYEFISNGTLYDLLHIDVSVKCLLLWGDRIRIAAEAAGALAYLHSAAAIPIFHRDVKSSNILLDDNFTTKVSDFGASRSLSLDQTHVVTIVQGTFGYLDPEYYHTGELSEKSDVYSFGIILVELLMRKKPIFINEQGIKQSLAHYFVEGSQQGVLMEIMDPQVVEEANQNEIDDIASVAEACLKTKGKERPTMKEVEMKLQLLKTRRLRSQLPPINDGEIESLGCLNGASSHAQSNNIVSNVSLTPTCSSGKYSLEQEFLNSASLPR</sequence>
<dbReference type="Gramene" id="TraesCS6B02G459300.1">
    <property type="protein sequence ID" value="TraesCS6B02G459300.1"/>
    <property type="gene ID" value="TraesCS6B02G459300"/>
</dbReference>
<dbReference type="InterPro" id="IPR008271">
    <property type="entry name" value="Ser/Thr_kinase_AS"/>
</dbReference>
<evidence type="ECO:0000256" key="10">
    <source>
        <dbReference type="ARBA" id="ARBA00022989"/>
    </source>
</evidence>
<evidence type="ECO:0000256" key="1">
    <source>
        <dbReference type="ARBA" id="ARBA00004479"/>
    </source>
</evidence>
<dbReference type="Gene3D" id="3.30.200.20">
    <property type="entry name" value="Phosphorylase Kinase, domain 1"/>
    <property type="match status" value="1"/>
</dbReference>
<keyword evidence="12" id="KW-1015">Disulfide bond</keyword>
<keyword evidence="8" id="KW-0418">Kinase</keyword>
<keyword evidence="4" id="KW-0808">Transferase</keyword>
<dbReference type="InterPro" id="IPR025287">
    <property type="entry name" value="WAK_GUB"/>
</dbReference>
<dbReference type="InterPro" id="IPR009030">
    <property type="entry name" value="Growth_fac_rcpt_cys_sf"/>
</dbReference>
<dbReference type="RefSeq" id="XP_044415417.1">
    <property type="nucleotide sequence ID" value="XM_044559482.1"/>
</dbReference>
<evidence type="ECO:0000256" key="15">
    <source>
        <dbReference type="SAM" id="Phobius"/>
    </source>
</evidence>
<keyword evidence="13" id="KW-0325">Glycoprotein</keyword>
<evidence type="ECO:0000256" key="11">
    <source>
        <dbReference type="ARBA" id="ARBA00023136"/>
    </source>
</evidence>
<dbReference type="Proteomes" id="UP000019116">
    <property type="component" value="Chromosome 6B"/>
</dbReference>
<protein>
    <recommendedName>
        <fullName evidence="17">Protein kinase domain-containing protein</fullName>
    </recommendedName>
</protein>
<dbReference type="KEGG" id="taes:123139774"/>
<dbReference type="GO" id="GO:0007166">
    <property type="term" value="P:cell surface receptor signaling pathway"/>
    <property type="evidence" value="ECO:0000318"/>
    <property type="project" value="GO_Central"/>
</dbReference>
<keyword evidence="5 15" id="KW-0812">Transmembrane</keyword>
<dbReference type="Pfam" id="PF00069">
    <property type="entry name" value="Pkinase"/>
    <property type="match status" value="1"/>
</dbReference>
<evidence type="ECO:0000313" key="19">
    <source>
        <dbReference type="Proteomes" id="UP000019116"/>
    </source>
</evidence>
<evidence type="ECO:0000256" key="8">
    <source>
        <dbReference type="ARBA" id="ARBA00022777"/>
    </source>
</evidence>
<dbReference type="InterPro" id="IPR045274">
    <property type="entry name" value="WAK-like"/>
</dbReference>
<evidence type="ECO:0000256" key="4">
    <source>
        <dbReference type="ARBA" id="ARBA00022679"/>
    </source>
</evidence>
<reference evidence="18" key="2">
    <citation type="submission" date="2018-10" db="UniProtKB">
        <authorList>
            <consortium name="EnsemblPlants"/>
        </authorList>
    </citation>
    <scope>IDENTIFICATION</scope>
</reference>
<feature type="binding site" evidence="14">
    <location>
        <position position="642"/>
    </location>
    <ligand>
        <name>ATP</name>
        <dbReference type="ChEBI" id="CHEBI:30616"/>
    </ligand>
</feature>